<gene>
    <name evidence="2" type="primary">si:ch211-217k17.10</name>
    <name evidence="2" type="synonym">fk24c04</name>
    <name evidence="2" type="synonym">wu:fk24c04</name>
</gene>
<protein>
    <submittedName>
        <fullName evidence="2">Uncharacterized protein isoform X1</fullName>
    </submittedName>
</protein>
<proteinExistence type="predicted"/>
<evidence type="ECO:0000313" key="2">
    <source>
        <dbReference type="RefSeq" id="XP_073805308.1"/>
    </source>
</evidence>
<sequence>MAAADIERLARFNRFLDLRRDTWRCVRAIPDAELDPYNPLKKAIHVSLKVEKSVLPDEKLLTVSINNGPKEKKTVDIERTNTGREMLQKVLKLTPKQVENLYLVCNGKTVPLDQKLCDLQLKPQITFIICQKCNGG</sequence>
<organism evidence="1 2">
    <name type="scientific">Danio rerio</name>
    <name type="common">Zebrafish</name>
    <name type="synonym">Brachydanio rerio</name>
    <dbReference type="NCBI Taxonomy" id="7955"/>
    <lineage>
        <taxon>Eukaryota</taxon>
        <taxon>Metazoa</taxon>
        <taxon>Chordata</taxon>
        <taxon>Craniata</taxon>
        <taxon>Vertebrata</taxon>
        <taxon>Euteleostomi</taxon>
        <taxon>Actinopterygii</taxon>
        <taxon>Neopterygii</taxon>
        <taxon>Teleostei</taxon>
        <taxon>Ostariophysi</taxon>
        <taxon>Cypriniformes</taxon>
        <taxon>Danionidae</taxon>
        <taxon>Danioninae</taxon>
        <taxon>Danio</taxon>
    </lineage>
</organism>
<reference evidence="2" key="1">
    <citation type="submission" date="2025-08" db="UniProtKB">
        <authorList>
            <consortium name="RefSeq"/>
        </authorList>
    </citation>
    <scope>IDENTIFICATION</scope>
    <source>
        <strain evidence="2">Tuebingen</strain>
        <tissue evidence="2">Fibroblasts and whole tissue</tissue>
    </source>
</reference>
<keyword evidence="1" id="KW-1185">Reference proteome</keyword>
<evidence type="ECO:0000313" key="1">
    <source>
        <dbReference type="Proteomes" id="UP000000437"/>
    </source>
</evidence>
<name>A0AC58JFP4_DANRE</name>
<accession>A0AC58JFP4</accession>
<dbReference type="RefSeq" id="XP_073805308.1">
    <property type="nucleotide sequence ID" value="XM_073949207.1"/>
</dbReference>
<dbReference type="Proteomes" id="UP000000437">
    <property type="component" value="Chromosome 1"/>
</dbReference>